<dbReference type="RefSeq" id="WP_054862793.1">
    <property type="nucleotide sequence ID" value="NZ_MWPH01000002.1"/>
</dbReference>
<dbReference type="EMBL" id="MWPH01000002">
    <property type="protein sequence ID" value="OVE84317.1"/>
    <property type="molecule type" value="Genomic_DNA"/>
</dbReference>
<gene>
    <name evidence="1" type="ORF">B2G88_07835</name>
</gene>
<organism evidence="1 2">
    <name type="scientific">Natronolimnobius baerhuensis</name>
    <dbReference type="NCBI Taxonomy" id="253108"/>
    <lineage>
        <taxon>Archaea</taxon>
        <taxon>Methanobacteriati</taxon>
        <taxon>Methanobacteriota</taxon>
        <taxon>Stenosarchaea group</taxon>
        <taxon>Halobacteria</taxon>
        <taxon>Halobacteriales</taxon>
        <taxon>Natrialbaceae</taxon>
        <taxon>Natronolimnobius</taxon>
    </lineage>
</organism>
<evidence type="ECO:0000313" key="2">
    <source>
        <dbReference type="Proteomes" id="UP000196084"/>
    </source>
</evidence>
<proteinExistence type="predicted"/>
<sequence length="264" mass="28714">MSDRATSLVSEPDFAATYDGGAYDDAYTAVDQYRRVRTYQADNPDKGYTAISNALGLPTGRVRSWTDGKTPNVVAGLRTARDREWLEVGYDDEQFTALNALVANVYSGGSILKNWQPTFVLNERGYHSHVIDALELAGVGHTVHEEADEVSGPVVRPGDDGAILGRVLHVLGAPLGKKSELEDFALPWYLEDAPVDVRELFVHSYLANRAYKDSSSDSVQIIEERPNGYREALATLIESVAGEPVRAGEASVTISADAARALEL</sequence>
<comment type="caution">
    <text evidence="1">The sequence shown here is derived from an EMBL/GenBank/DDBJ whole genome shotgun (WGS) entry which is preliminary data.</text>
</comment>
<keyword evidence="2" id="KW-1185">Reference proteome</keyword>
<dbReference type="Proteomes" id="UP000196084">
    <property type="component" value="Unassembled WGS sequence"/>
</dbReference>
<reference evidence="1 2" key="1">
    <citation type="submission" date="2017-02" db="EMBL/GenBank/DDBJ databases">
        <title>Natronthermophilus aegyptiacus gen. nov.,sp. nov., an aerobic, extremely halophilic alkalithermophilic archaeon isolated from the athalassohaline Wadi An Natrun, Egypt.</title>
        <authorList>
            <person name="Zhao B."/>
        </authorList>
    </citation>
    <scope>NUCLEOTIDE SEQUENCE [LARGE SCALE GENOMIC DNA]</scope>
    <source>
        <strain evidence="1 2">CGMCC 1.3597</strain>
    </source>
</reference>
<name>A0A202E7T9_9EURY</name>
<dbReference type="OrthoDB" id="200049at2157"/>
<evidence type="ECO:0000313" key="1">
    <source>
        <dbReference type="EMBL" id="OVE84317.1"/>
    </source>
</evidence>
<accession>A0A202E7T9</accession>
<dbReference type="AlphaFoldDB" id="A0A202E7T9"/>
<protein>
    <submittedName>
        <fullName evidence="1">Uncharacterized protein</fullName>
    </submittedName>
</protein>